<accession>A0AAD9U2P3</accession>
<dbReference type="GO" id="GO:0005524">
    <property type="term" value="F:ATP binding"/>
    <property type="evidence" value="ECO:0007669"/>
    <property type="project" value="InterPro"/>
</dbReference>
<dbReference type="Proteomes" id="UP001280121">
    <property type="component" value="Unassembled WGS sequence"/>
</dbReference>
<feature type="region of interest" description="Disordered" evidence="4">
    <location>
        <begin position="21"/>
        <end position="60"/>
    </location>
</feature>
<organism evidence="6 7">
    <name type="scientific">Dipteronia dyeriana</name>
    <dbReference type="NCBI Taxonomy" id="168575"/>
    <lineage>
        <taxon>Eukaryota</taxon>
        <taxon>Viridiplantae</taxon>
        <taxon>Streptophyta</taxon>
        <taxon>Embryophyta</taxon>
        <taxon>Tracheophyta</taxon>
        <taxon>Spermatophyta</taxon>
        <taxon>Magnoliopsida</taxon>
        <taxon>eudicotyledons</taxon>
        <taxon>Gunneridae</taxon>
        <taxon>Pentapetalae</taxon>
        <taxon>rosids</taxon>
        <taxon>malvids</taxon>
        <taxon>Sapindales</taxon>
        <taxon>Sapindaceae</taxon>
        <taxon>Hippocastanoideae</taxon>
        <taxon>Acereae</taxon>
        <taxon>Dipteronia</taxon>
    </lineage>
</organism>
<dbReference type="AlphaFoldDB" id="A0AAD9U2P3"/>
<reference evidence="6" key="1">
    <citation type="journal article" date="2023" name="Plant J.">
        <title>Genome sequences and population genomics provide insights into the demographic history, inbreeding, and mutation load of two 'living fossil' tree species of Dipteronia.</title>
        <authorList>
            <person name="Feng Y."/>
            <person name="Comes H.P."/>
            <person name="Chen J."/>
            <person name="Zhu S."/>
            <person name="Lu R."/>
            <person name="Zhang X."/>
            <person name="Li P."/>
            <person name="Qiu J."/>
            <person name="Olsen K.M."/>
            <person name="Qiu Y."/>
        </authorList>
    </citation>
    <scope>NUCLEOTIDE SEQUENCE</scope>
    <source>
        <strain evidence="6">KIB01</strain>
    </source>
</reference>
<protein>
    <submittedName>
        <fullName evidence="6">Uncharacterized protein</fullName>
    </submittedName>
</protein>
<evidence type="ECO:0000313" key="6">
    <source>
        <dbReference type="EMBL" id="KAK2646219.1"/>
    </source>
</evidence>
<evidence type="ECO:0000256" key="1">
    <source>
        <dbReference type="ARBA" id="ARBA00022692"/>
    </source>
</evidence>
<keyword evidence="7" id="KW-1185">Reference proteome</keyword>
<comment type="caution">
    <text evidence="6">The sequence shown here is derived from an EMBL/GenBank/DDBJ whole genome shotgun (WGS) entry which is preliminary data.</text>
</comment>
<feature type="transmembrane region" description="Helical" evidence="5">
    <location>
        <begin position="75"/>
        <end position="103"/>
    </location>
</feature>
<proteinExistence type="predicted"/>
<dbReference type="Gene3D" id="1.20.1560.10">
    <property type="entry name" value="ABC transporter type 1, transmembrane domain"/>
    <property type="match status" value="1"/>
</dbReference>
<feature type="compositionally biased region" description="Basic and acidic residues" evidence="4">
    <location>
        <begin position="28"/>
        <end position="57"/>
    </location>
</feature>
<evidence type="ECO:0000256" key="3">
    <source>
        <dbReference type="ARBA" id="ARBA00023136"/>
    </source>
</evidence>
<dbReference type="GO" id="GO:0016020">
    <property type="term" value="C:membrane"/>
    <property type="evidence" value="ECO:0007669"/>
    <property type="project" value="InterPro"/>
</dbReference>
<gene>
    <name evidence="6" type="ORF">Ddye_021414</name>
</gene>
<evidence type="ECO:0000256" key="4">
    <source>
        <dbReference type="SAM" id="MobiDB-lite"/>
    </source>
</evidence>
<feature type="transmembrane region" description="Helical" evidence="5">
    <location>
        <begin position="123"/>
        <end position="145"/>
    </location>
</feature>
<keyword evidence="1 5" id="KW-0812">Transmembrane</keyword>
<evidence type="ECO:0000256" key="2">
    <source>
        <dbReference type="ARBA" id="ARBA00022989"/>
    </source>
</evidence>
<evidence type="ECO:0000256" key="5">
    <source>
        <dbReference type="SAM" id="Phobius"/>
    </source>
</evidence>
<keyword evidence="2 5" id="KW-1133">Transmembrane helix</keyword>
<evidence type="ECO:0000313" key="7">
    <source>
        <dbReference type="Proteomes" id="UP001280121"/>
    </source>
</evidence>
<dbReference type="EMBL" id="JANJYI010000006">
    <property type="protein sequence ID" value="KAK2646219.1"/>
    <property type="molecule type" value="Genomic_DNA"/>
</dbReference>
<sequence>MTMKLDTAVYKFLGGLQLKTSKKKSRIDHREMGESSSENKDDGSSSKHEEENEEMIRTEPGSLGMVLKDSDWKDVLLMVMGSIGSVADGSAMALIMLCLGSLMNGYASSALTPHDINKYAMSLLYVAVGVGSGAFLVTLLFVCFYV</sequence>
<dbReference type="InterPro" id="IPR036640">
    <property type="entry name" value="ABC1_TM_sf"/>
</dbReference>
<name>A0AAD9U2P3_9ROSI</name>
<keyword evidence="3 5" id="KW-0472">Membrane</keyword>